<dbReference type="RefSeq" id="WP_166627749.1">
    <property type="nucleotide sequence ID" value="NZ_SNYH01000003.1"/>
</dbReference>
<reference evidence="1 2" key="1">
    <citation type="submission" date="2019-03" db="EMBL/GenBank/DDBJ databases">
        <title>Genomic Encyclopedia of Type Strains, Phase III (KMG-III): the genomes of soil and plant-associated and newly described type strains.</title>
        <authorList>
            <person name="Whitman W."/>
        </authorList>
    </citation>
    <scope>NUCLEOTIDE SEQUENCE [LARGE SCALE GENOMIC DNA]</scope>
    <source>
        <strain evidence="1 2">CECT 8283</strain>
    </source>
</reference>
<comment type="caution">
    <text evidence="1">The sequence shown here is derived from an EMBL/GenBank/DDBJ whole genome shotgun (WGS) entry which is preliminary data.</text>
</comment>
<accession>A0A4R6TG27</accession>
<protein>
    <submittedName>
        <fullName evidence="1">Uncharacterized protein</fullName>
    </submittedName>
</protein>
<gene>
    <name evidence="1" type="ORF">DFQ07_1527</name>
</gene>
<name>A0A4R6TG27_9FLAO</name>
<proteinExistence type="predicted"/>
<sequence>MEEYIEKVKEFASYVDQQEKIVGIYATNEDALIAEKSFALKKLRNLYKFKIQMVIK</sequence>
<dbReference type="AlphaFoldDB" id="A0A4R6TG27"/>
<organism evidence="1 2">
    <name type="scientific">Tenacibaculum caenipelagi</name>
    <dbReference type="NCBI Taxonomy" id="1325435"/>
    <lineage>
        <taxon>Bacteria</taxon>
        <taxon>Pseudomonadati</taxon>
        <taxon>Bacteroidota</taxon>
        <taxon>Flavobacteriia</taxon>
        <taxon>Flavobacteriales</taxon>
        <taxon>Flavobacteriaceae</taxon>
        <taxon>Tenacibaculum</taxon>
    </lineage>
</organism>
<dbReference type="Proteomes" id="UP000295390">
    <property type="component" value="Unassembled WGS sequence"/>
</dbReference>
<evidence type="ECO:0000313" key="2">
    <source>
        <dbReference type="Proteomes" id="UP000295390"/>
    </source>
</evidence>
<keyword evidence="2" id="KW-1185">Reference proteome</keyword>
<evidence type="ECO:0000313" key="1">
    <source>
        <dbReference type="EMBL" id="TDQ27676.1"/>
    </source>
</evidence>
<dbReference type="EMBL" id="SNYH01000003">
    <property type="protein sequence ID" value="TDQ27676.1"/>
    <property type="molecule type" value="Genomic_DNA"/>
</dbReference>